<evidence type="ECO:0000256" key="1">
    <source>
        <dbReference type="SAM" id="MobiDB-lite"/>
    </source>
</evidence>
<dbReference type="Proteomes" id="UP000054558">
    <property type="component" value="Unassembled WGS sequence"/>
</dbReference>
<sequence length="192" mass="21025">MAGQCNAVEGETRQDCRCLHFVATDEDEKLCLCNHTVNYHALPPARQVFSAPQREEQRTRFPVEGGGRRRSEPARAPANDEAQAELEVGESAQASPDPVLLSNYSAFLEELQGPEKTADFELAPHPQYGYMSVKCKPCDRVLGLSRSKSKNRFLSNIRSHLVSSGHLRRMEGRPVLGSEAGSDAGGSLNAES</sequence>
<accession>A0A1Y1ICC7</accession>
<dbReference type="EMBL" id="DF237200">
    <property type="protein sequence ID" value="GAQ85728.1"/>
    <property type="molecule type" value="Genomic_DNA"/>
</dbReference>
<keyword evidence="3" id="KW-1185">Reference proteome</keyword>
<dbReference type="AlphaFoldDB" id="A0A1Y1ICC7"/>
<evidence type="ECO:0000313" key="2">
    <source>
        <dbReference type="EMBL" id="GAQ85728.1"/>
    </source>
</evidence>
<organism evidence="2 3">
    <name type="scientific">Klebsormidium nitens</name>
    <name type="common">Green alga</name>
    <name type="synonym">Ulothrix nitens</name>
    <dbReference type="NCBI Taxonomy" id="105231"/>
    <lineage>
        <taxon>Eukaryota</taxon>
        <taxon>Viridiplantae</taxon>
        <taxon>Streptophyta</taxon>
        <taxon>Klebsormidiophyceae</taxon>
        <taxon>Klebsormidiales</taxon>
        <taxon>Klebsormidiaceae</taxon>
        <taxon>Klebsormidium</taxon>
    </lineage>
</organism>
<gene>
    <name evidence="2" type="ORF">KFL_002510050</name>
</gene>
<evidence type="ECO:0000313" key="3">
    <source>
        <dbReference type="Proteomes" id="UP000054558"/>
    </source>
</evidence>
<proteinExistence type="predicted"/>
<feature type="compositionally biased region" description="Basic and acidic residues" evidence="1">
    <location>
        <begin position="53"/>
        <end position="73"/>
    </location>
</feature>
<feature type="region of interest" description="Disordered" evidence="1">
    <location>
        <begin position="165"/>
        <end position="192"/>
    </location>
</feature>
<protein>
    <submittedName>
        <fullName evidence="2">Uncharacterized protein</fullName>
    </submittedName>
</protein>
<feature type="region of interest" description="Disordered" evidence="1">
    <location>
        <begin position="49"/>
        <end position="95"/>
    </location>
</feature>
<reference evidence="2 3" key="1">
    <citation type="journal article" date="2014" name="Nat. Commun.">
        <title>Klebsormidium flaccidum genome reveals primary factors for plant terrestrial adaptation.</title>
        <authorList>
            <person name="Hori K."/>
            <person name="Maruyama F."/>
            <person name="Fujisawa T."/>
            <person name="Togashi T."/>
            <person name="Yamamoto N."/>
            <person name="Seo M."/>
            <person name="Sato S."/>
            <person name="Yamada T."/>
            <person name="Mori H."/>
            <person name="Tajima N."/>
            <person name="Moriyama T."/>
            <person name="Ikeuchi M."/>
            <person name="Watanabe M."/>
            <person name="Wada H."/>
            <person name="Kobayashi K."/>
            <person name="Saito M."/>
            <person name="Masuda T."/>
            <person name="Sasaki-Sekimoto Y."/>
            <person name="Mashiguchi K."/>
            <person name="Awai K."/>
            <person name="Shimojima M."/>
            <person name="Masuda S."/>
            <person name="Iwai M."/>
            <person name="Nobusawa T."/>
            <person name="Narise T."/>
            <person name="Kondo S."/>
            <person name="Saito H."/>
            <person name="Sato R."/>
            <person name="Murakawa M."/>
            <person name="Ihara Y."/>
            <person name="Oshima-Yamada Y."/>
            <person name="Ohtaka K."/>
            <person name="Satoh M."/>
            <person name="Sonobe K."/>
            <person name="Ishii M."/>
            <person name="Ohtani R."/>
            <person name="Kanamori-Sato M."/>
            <person name="Honoki R."/>
            <person name="Miyazaki D."/>
            <person name="Mochizuki H."/>
            <person name="Umetsu J."/>
            <person name="Higashi K."/>
            <person name="Shibata D."/>
            <person name="Kamiya Y."/>
            <person name="Sato N."/>
            <person name="Nakamura Y."/>
            <person name="Tabata S."/>
            <person name="Ida S."/>
            <person name="Kurokawa K."/>
            <person name="Ohta H."/>
        </authorList>
    </citation>
    <scope>NUCLEOTIDE SEQUENCE [LARGE SCALE GENOMIC DNA]</scope>
    <source>
        <strain evidence="2 3">NIES-2285</strain>
    </source>
</reference>
<name>A0A1Y1ICC7_KLENI</name>